<dbReference type="EMBL" id="CANTUO010000001">
    <property type="protein sequence ID" value="CAI5756646.1"/>
    <property type="molecule type" value="Genomic_DNA"/>
</dbReference>
<comment type="subcellular location">
    <subcellularLocation>
        <location evidence="1">Nucleus</location>
    </subcellularLocation>
</comment>
<keyword evidence="3 6" id="KW-0853">WD repeat</keyword>
<comment type="similarity">
    <text evidence="2">Belongs to the WD repeat SWD2 family.</text>
</comment>
<keyword evidence="4" id="KW-0677">Repeat</keyword>
<keyword evidence="8" id="KW-1185">Reference proteome</keyword>
<dbReference type="InterPro" id="IPR036322">
    <property type="entry name" value="WD40_repeat_dom_sf"/>
</dbReference>
<keyword evidence="5" id="KW-0539">Nucleus</keyword>
<evidence type="ECO:0000256" key="6">
    <source>
        <dbReference type="PROSITE-ProRule" id="PRU00221"/>
    </source>
</evidence>
<dbReference type="OrthoDB" id="27537at2759"/>
<accession>A0A9W4X8U9</accession>
<evidence type="ECO:0000256" key="4">
    <source>
        <dbReference type="ARBA" id="ARBA00022737"/>
    </source>
</evidence>
<evidence type="ECO:0000256" key="5">
    <source>
        <dbReference type="ARBA" id="ARBA00023242"/>
    </source>
</evidence>
<evidence type="ECO:0000313" key="8">
    <source>
        <dbReference type="Proteomes" id="UP001152885"/>
    </source>
</evidence>
<dbReference type="Gene3D" id="2.130.10.10">
    <property type="entry name" value="YVTN repeat-like/Quinoprotein amine dehydrogenase"/>
    <property type="match status" value="1"/>
</dbReference>
<dbReference type="SUPFAM" id="SSF50978">
    <property type="entry name" value="WD40 repeat-like"/>
    <property type="match status" value="1"/>
</dbReference>
<name>A0A9W4X8U9_9ASCO</name>
<evidence type="ECO:0000256" key="2">
    <source>
        <dbReference type="ARBA" id="ARBA00005616"/>
    </source>
</evidence>
<dbReference type="GO" id="GO:0003682">
    <property type="term" value="F:chromatin binding"/>
    <property type="evidence" value="ECO:0007669"/>
    <property type="project" value="TreeGrafter"/>
</dbReference>
<dbReference type="AlphaFoldDB" id="A0A9W4X8U9"/>
<reference evidence="7" key="1">
    <citation type="submission" date="2022-12" db="EMBL/GenBank/DDBJ databases">
        <authorList>
            <person name="Brejova B."/>
        </authorList>
    </citation>
    <scope>NUCLEOTIDE SEQUENCE</scope>
</reference>
<dbReference type="PANTHER" id="PTHR19861:SF0">
    <property type="entry name" value="WD REPEAT-CONTAINING PROTEIN 82"/>
    <property type="match status" value="1"/>
</dbReference>
<dbReference type="InterPro" id="IPR015943">
    <property type="entry name" value="WD40/YVTN_repeat-like_dom_sf"/>
</dbReference>
<protein>
    <submittedName>
        <fullName evidence="7">Uncharacterized protein</fullName>
    </submittedName>
</protein>
<evidence type="ECO:0000256" key="1">
    <source>
        <dbReference type="ARBA" id="ARBA00004123"/>
    </source>
</evidence>
<dbReference type="PANTHER" id="PTHR19861">
    <property type="entry name" value="WD40 REPEAT PROTEIN SWD2"/>
    <property type="match status" value="1"/>
</dbReference>
<dbReference type="Proteomes" id="UP001152885">
    <property type="component" value="Unassembled WGS sequence"/>
</dbReference>
<gene>
    <name evidence="7" type="ORF">CANVERA_P1164</name>
</gene>
<dbReference type="InterPro" id="IPR037867">
    <property type="entry name" value="Swd2/WDR82"/>
</dbReference>
<feature type="repeat" description="WD" evidence="6">
    <location>
        <begin position="132"/>
        <end position="173"/>
    </location>
</feature>
<feature type="repeat" description="WD" evidence="6">
    <location>
        <begin position="41"/>
        <end position="73"/>
    </location>
</feature>
<evidence type="ECO:0000313" key="7">
    <source>
        <dbReference type="EMBL" id="CAI5756646.1"/>
    </source>
</evidence>
<evidence type="ECO:0000256" key="3">
    <source>
        <dbReference type="ARBA" id="ARBA00022574"/>
    </source>
</evidence>
<dbReference type="GO" id="GO:0048188">
    <property type="term" value="C:Set1C/COMPASS complex"/>
    <property type="evidence" value="ECO:0007669"/>
    <property type="project" value="TreeGrafter"/>
</dbReference>
<dbReference type="SMART" id="SM00320">
    <property type="entry name" value="WD40"/>
    <property type="match status" value="3"/>
</dbReference>
<dbReference type="PROSITE" id="PS50294">
    <property type="entry name" value="WD_REPEATS_REGION"/>
    <property type="match status" value="1"/>
</dbReference>
<dbReference type="Pfam" id="PF00400">
    <property type="entry name" value="WD40"/>
    <property type="match status" value="3"/>
</dbReference>
<sequence>MSYNNIHNGYNKEKSINNGSHNSVLISEKTLKSCQQVKNFNYHQGASITSLDFNDSGQYLISSGVDKSIQLYDCFKGVHYKDIQSQKYGCHSARFTHEELNCLYLSTLTDNNSGEDAIRYLSLSNNSYLRYFKGHKSQVSSLELNPIYNSFISSSFDGTVKIWDFKSANPVGNLEVGQNTIIAYDPQGIIFAIGKYPINDESLGVVEFYDLKSYDKEPFLKVEVQALPNQIWNKLEFSNNGKYLLIGTNSYQHYILDAFTGKTIAIIKLPIYSKMYFKYPSTGCCSFTPDSKYLLVGTSNSRIMIFDLNKLKEGQETIVIDKSDIILQSTCGIPKILQFNPKLYSFATSDTTVTLWSPNNQ</sequence>
<dbReference type="GO" id="GO:0016070">
    <property type="term" value="P:RNA metabolic process"/>
    <property type="evidence" value="ECO:0007669"/>
    <property type="project" value="UniProtKB-ARBA"/>
</dbReference>
<organism evidence="7 8">
    <name type="scientific">Candida verbasci</name>
    <dbReference type="NCBI Taxonomy" id="1227364"/>
    <lineage>
        <taxon>Eukaryota</taxon>
        <taxon>Fungi</taxon>
        <taxon>Dikarya</taxon>
        <taxon>Ascomycota</taxon>
        <taxon>Saccharomycotina</taxon>
        <taxon>Pichiomycetes</taxon>
        <taxon>Debaryomycetaceae</taxon>
        <taxon>Candida/Lodderomyces clade</taxon>
        <taxon>Candida</taxon>
    </lineage>
</organism>
<dbReference type="InterPro" id="IPR001680">
    <property type="entry name" value="WD40_rpt"/>
</dbReference>
<comment type="caution">
    <text evidence="7">The sequence shown here is derived from an EMBL/GenBank/DDBJ whole genome shotgun (WGS) entry which is preliminary data.</text>
</comment>
<proteinExistence type="inferred from homology"/>
<dbReference type="PROSITE" id="PS50082">
    <property type="entry name" value="WD_REPEATS_2"/>
    <property type="match status" value="2"/>
</dbReference>